<dbReference type="STRING" id="1173027.Mic7113_2358"/>
<dbReference type="PATRIC" id="fig|1173027.3.peg.2579"/>
<dbReference type="PANTHER" id="PTHR14136:SF17">
    <property type="entry name" value="BTB_POZ DOMAIN-CONTAINING PROTEIN KCTD9"/>
    <property type="match status" value="1"/>
</dbReference>
<dbReference type="OrthoDB" id="475179at2"/>
<dbReference type="RefSeq" id="WP_015182313.1">
    <property type="nucleotide sequence ID" value="NC_019738.1"/>
</dbReference>
<evidence type="ECO:0000313" key="1">
    <source>
        <dbReference type="EMBL" id="AFZ18163.1"/>
    </source>
</evidence>
<proteinExistence type="predicted"/>
<dbReference type="eggNOG" id="COG1357">
    <property type="taxonomic scope" value="Bacteria"/>
</dbReference>
<dbReference type="Gene3D" id="2.160.20.80">
    <property type="entry name" value="E3 ubiquitin-protein ligase SopA"/>
    <property type="match status" value="3"/>
</dbReference>
<reference evidence="1 2" key="1">
    <citation type="submission" date="2012-06" db="EMBL/GenBank/DDBJ databases">
        <title>Finished chromosome of genome of Microcoleus sp. PCC 7113.</title>
        <authorList>
            <consortium name="US DOE Joint Genome Institute"/>
            <person name="Gugger M."/>
            <person name="Coursin T."/>
            <person name="Rippka R."/>
            <person name="Tandeau De Marsac N."/>
            <person name="Huntemann M."/>
            <person name="Wei C.-L."/>
            <person name="Han J."/>
            <person name="Detter J.C."/>
            <person name="Han C."/>
            <person name="Tapia R."/>
            <person name="Chen A."/>
            <person name="Kyrpides N."/>
            <person name="Mavromatis K."/>
            <person name="Markowitz V."/>
            <person name="Szeto E."/>
            <person name="Ivanova N."/>
            <person name="Pagani I."/>
            <person name="Pati A."/>
            <person name="Goodwin L."/>
            <person name="Nordberg H.P."/>
            <person name="Cantor M.N."/>
            <person name="Hua S.X."/>
            <person name="Woyke T."/>
            <person name="Kerfeld C.A."/>
        </authorList>
    </citation>
    <scope>NUCLEOTIDE SEQUENCE [LARGE SCALE GENOMIC DNA]</scope>
    <source>
        <strain evidence="1 2">PCC 7113</strain>
    </source>
</reference>
<dbReference type="SUPFAM" id="SSF141571">
    <property type="entry name" value="Pentapeptide repeat-like"/>
    <property type="match status" value="2"/>
</dbReference>
<evidence type="ECO:0000313" key="2">
    <source>
        <dbReference type="Proteomes" id="UP000010471"/>
    </source>
</evidence>
<dbReference type="PANTHER" id="PTHR14136">
    <property type="entry name" value="BTB_POZ DOMAIN-CONTAINING PROTEIN KCTD9"/>
    <property type="match status" value="1"/>
</dbReference>
<protein>
    <submittedName>
        <fullName evidence="1">Putative low-complexity protein</fullName>
    </submittedName>
</protein>
<dbReference type="Proteomes" id="UP000010471">
    <property type="component" value="Chromosome"/>
</dbReference>
<sequence length="522" mass="56390">MNVREILKKYAAGDRDFSGLNLAEVNLSAANLSGANLSEVNLSVANLSGANLSGANLSRAKLNVARLSGANISKANLIQASLNVTNLIRADLRRANLTQAALIRAELIRAELSGATLKEANLSGADLREAALRQAILSRATLSEANLRGAFLTASILEGTNLNKADLNRADLSDSNIREADLRQANLSFANLSGADLSRANLRWADLSGADLRWANLSDAKLSGANLMGADLSHANLHNASLVHADLTQASLIKVDWIGADLSGATMTGAKLYAVSRFGLKTTGITCEWVDLSPEGDRSEIFYLSSEGLQKFFNATQPTVQITIDAPLDLNANLALASSYYQIAHIYPVICKAPSLEIGARKTTITFTIDSNLDLFTLAYFAILPFKDSGITHQNILAIINTLQSQEIQNVGSKEQMQIRQLIINLHQAIDRINATEPSNLAPKLIEPVDFFQAPTHTVITNSSDQKLALYYHPAFGKSWMNQSNLGGRSKNKSLQTPEATLPSVNEVMEFITGFDYVRQSP</sequence>
<dbReference type="InterPro" id="IPR051082">
    <property type="entry name" value="Pentapeptide-BTB/POZ_domain"/>
</dbReference>
<dbReference type="Pfam" id="PF00805">
    <property type="entry name" value="Pentapeptide"/>
    <property type="match status" value="4"/>
</dbReference>
<keyword evidence="2" id="KW-1185">Reference proteome</keyword>
<gene>
    <name evidence="1" type="ORF">Mic7113_2358</name>
</gene>
<dbReference type="AlphaFoldDB" id="K9WD71"/>
<dbReference type="HOGENOM" id="CLU_522666_0_0_3"/>
<dbReference type="EMBL" id="CP003630">
    <property type="protein sequence ID" value="AFZ18163.1"/>
    <property type="molecule type" value="Genomic_DNA"/>
</dbReference>
<dbReference type="InterPro" id="IPR001646">
    <property type="entry name" value="5peptide_repeat"/>
</dbReference>
<dbReference type="KEGG" id="mic:Mic7113_2358"/>
<organism evidence="1 2">
    <name type="scientific">Allocoleopsis franciscana PCC 7113</name>
    <dbReference type="NCBI Taxonomy" id="1173027"/>
    <lineage>
        <taxon>Bacteria</taxon>
        <taxon>Bacillati</taxon>
        <taxon>Cyanobacteriota</taxon>
        <taxon>Cyanophyceae</taxon>
        <taxon>Coleofasciculales</taxon>
        <taxon>Coleofasciculaceae</taxon>
        <taxon>Allocoleopsis</taxon>
        <taxon>Allocoleopsis franciscana</taxon>
    </lineage>
</organism>
<name>K9WD71_9CYAN</name>
<accession>K9WD71</accession>